<feature type="domain" description="T-box" evidence="7">
    <location>
        <begin position="87"/>
        <end position="112"/>
    </location>
</feature>
<dbReference type="GO" id="GO:0001708">
    <property type="term" value="P:cell fate specification"/>
    <property type="evidence" value="ECO:0007669"/>
    <property type="project" value="TreeGrafter"/>
</dbReference>
<dbReference type="InterPro" id="IPR046360">
    <property type="entry name" value="T-box_DNA-bd"/>
</dbReference>
<dbReference type="AlphaFoldDB" id="A0A9N7Z9H8"/>
<keyword evidence="2 5" id="KW-0238">DNA-binding</keyword>
<evidence type="ECO:0000313" key="9">
    <source>
        <dbReference type="Proteomes" id="UP001153269"/>
    </source>
</evidence>
<evidence type="ECO:0000313" key="8">
    <source>
        <dbReference type="EMBL" id="CAB1455686.1"/>
    </source>
</evidence>
<evidence type="ECO:0000259" key="7">
    <source>
        <dbReference type="PROSITE" id="PS50252"/>
    </source>
</evidence>
<dbReference type="GO" id="GO:0005634">
    <property type="term" value="C:nucleus"/>
    <property type="evidence" value="ECO:0007669"/>
    <property type="project" value="UniProtKB-SubCell"/>
</dbReference>
<dbReference type="PANTHER" id="PTHR11267:SF196">
    <property type="entry name" value="T-BOX PROTEIN 30_42-RELATED"/>
    <property type="match status" value="1"/>
</dbReference>
<proteinExistence type="predicted"/>
<dbReference type="EMBL" id="CADEAL010004267">
    <property type="protein sequence ID" value="CAB1455686.1"/>
    <property type="molecule type" value="Genomic_DNA"/>
</dbReference>
<dbReference type="PROSITE" id="PS50252">
    <property type="entry name" value="TBOX_3"/>
    <property type="match status" value="1"/>
</dbReference>
<name>A0A9N7Z9H8_PLEPL</name>
<keyword evidence="9" id="KW-1185">Reference proteome</keyword>
<dbReference type="GO" id="GO:0000785">
    <property type="term" value="C:chromatin"/>
    <property type="evidence" value="ECO:0007669"/>
    <property type="project" value="TreeGrafter"/>
</dbReference>
<evidence type="ECO:0000256" key="1">
    <source>
        <dbReference type="ARBA" id="ARBA00023015"/>
    </source>
</evidence>
<keyword evidence="6" id="KW-0732">Signal</keyword>
<dbReference type="Pfam" id="PF00907">
    <property type="entry name" value="T-box"/>
    <property type="match status" value="1"/>
</dbReference>
<gene>
    <name evidence="8" type="ORF">PLEPLA_LOCUS43467</name>
</gene>
<dbReference type="GO" id="GO:0045893">
    <property type="term" value="P:positive regulation of DNA-templated transcription"/>
    <property type="evidence" value="ECO:0007669"/>
    <property type="project" value="InterPro"/>
</dbReference>
<dbReference type="GO" id="GO:0000981">
    <property type="term" value="F:DNA-binding transcription factor activity, RNA polymerase II-specific"/>
    <property type="evidence" value="ECO:0007669"/>
    <property type="project" value="TreeGrafter"/>
</dbReference>
<dbReference type="GO" id="GO:0000978">
    <property type="term" value="F:RNA polymerase II cis-regulatory region sequence-specific DNA binding"/>
    <property type="evidence" value="ECO:0007669"/>
    <property type="project" value="InterPro"/>
</dbReference>
<accession>A0A9N7Z9H8</accession>
<feature type="chain" id="PRO_5040252505" description="T-box domain-containing protein" evidence="6">
    <location>
        <begin position="39"/>
        <end position="165"/>
    </location>
</feature>
<keyword evidence="1" id="KW-0805">Transcription regulation</keyword>
<dbReference type="SUPFAM" id="SSF49417">
    <property type="entry name" value="p53-like transcription factors"/>
    <property type="match status" value="1"/>
</dbReference>
<comment type="caution">
    <text evidence="5">Lacks conserved residue(s) required for the propagation of feature annotation.</text>
</comment>
<evidence type="ECO:0000256" key="4">
    <source>
        <dbReference type="ARBA" id="ARBA00023242"/>
    </source>
</evidence>
<comment type="subcellular location">
    <subcellularLocation>
        <location evidence="5">Nucleus</location>
    </subcellularLocation>
</comment>
<protein>
    <recommendedName>
        <fullName evidence="7">T-box domain-containing protein</fullName>
    </recommendedName>
</protein>
<sequence>MSPSVYTGHRLSTFMAKRVATLCLQALILKMLQEKASAVTDECVSRVQTGVETDLLPHQPRLGLSTASAIPSSNEPDQNIESIKVILHERELWKKFHEAGTEMIITKAGRSVGDVSGSDGSVRSSHTELLDEELQATDCSPPASQTAALLLSLLPAAHTLMMCAE</sequence>
<dbReference type="InterPro" id="IPR036960">
    <property type="entry name" value="T-box_sf"/>
</dbReference>
<comment type="caution">
    <text evidence="8">The sequence shown here is derived from an EMBL/GenBank/DDBJ whole genome shotgun (WGS) entry which is preliminary data.</text>
</comment>
<evidence type="ECO:0000256" key="6">
    <source>
        <dbReference type="SAM" id="SignalP"/>
    </source>
</evidence>
<dbReference type="PANTHER" id="PTHR11267">
    <property type="entry name" value="T-BOX PROTEIN-RELATED"/>
    <property type="match status" value="1"/>
</dbReference>
<dbReference type="InterPro" id="IPR001699">
    <property type="entry name" value="TF_T-box"/>
</dbReference>
<evidence type="ECO:0000256" key="5">
    <source>
        <dbReference type="PROSITE-ProRule" id="PRU00201"/>
    </source>
</evidence>
<evidence type="ECO:0000256" key="2">
    <source>
        <dbReference type="ARBA" id="ARBA00023125"/>
    </source>
</evidence>
<feature type="signal peptide" evidence="6">
    <location>
        <begin position="1"/>
        <end position="38"/>
    </location>
</feature>
<reference evidence="8" key="1">
    <citation type="submission" date="2020-03" db="EMBL/GenBank/DDBJ databases">
        <authorList>
            <person name="Weist P."/>
        </authorList>
    </citation>
    <scope>NUCLEOTIDE SEQUENCE</scope>
</reference>
<keyword evidence="4 5" id="KW-0539">Nucleus</keyword>
<evidence type="ECO:0000256" key="3">
    <source>
        <dbReference type="ARBA" id="ARBA00023163"/>
    </source>
</evidence>
<dbReference type="InterPro" id="IPR008967">
    <property type="entry name" value="p53-like_TF_DNA-bd_sf"/>
</dbReference>
<dbReference type="Proteomes" id="UP001153269">
    <property type="component" value="Unassembled WGS sequence"/>
</dbReference>
<dbReference type="Gene3D" id="2.60.40.820">
    <property type="entry name" value="Transcription factor, T-box"/>
    <property type="match status" value="1"/>
</dbReference>
<organism evidence="8 9">
    <name type="scientific">Pleuronectes platessa</name>
    <name type="common">European plaice</name>
    <dbReference type="NCBI Taxonomy" id="8262"/>
    <lineage>
        <taxon>Eukaryota</taxon>
        <taxon>Metazoa</taxon>
        <taxon>Chordata</taxon>
        <taxon>Craniata</taxon>
        <taxon>Vertebrata</taxon>
        <taxon>Euteleostomi</taxon>
        <taxon>Actinopterygii</taxon>
        <taxon>Neopterygii</taxon>
        <taxon>Teleostei</taxon>
        <taxon>Neoteleostei</taxon>
        <taxon>Acanthomorphata</taxon>
        <taxon>Carangaria</taxon>
        <taxon>Pleuronectiformes</taxon>
        <taxon>Pleuronectoidei</taxon>
        <taxon>Pleuronectidae</taxon>
        <taxon>Pleuronectes</taxon>
    </lineage>
</organism>
<keyword evidence="3" id="KW-0804">Transcription</keyword>